<name>A0A5C5VK29_9BACT</name>
<keyword evidence="3" id="KW-1185">Reference proteome</keyword>
<dbReference type="AlphaFoldDB" id="A0A5C5VK29"/>
<sequence length="120" mass="12722">MPDTAPRRRPLLPYTMLAIGIAAVVVGLFWKSIVPDSAFWSEQQAEEYQQAYAAAHEASIHGASEGGLSLDETRANFQAKQQQLATARQARGVWGKIIAVGGVSLAAAGAWLLRASDSAG</sequence>
<dbReference type="OrthoDB" id="9951407at2"/>
<reference evidence="2 3" key="1">
    <citation type="submission" date="2019-02" db="EMBL/GenBank/DDBJ databases">
        <title>Deep-cultivation of Planctomycetes and their phenomic and genomic characterization uncovers novel biology.</title>
        <authorList>
            <person name="Wiegand S."/>
            <person name="Jogler M."/>
            <person name="Boedeker C."/>
            <person name="Pinto D."/>
            <person name="Vollmers J."/>
            <person name="Rivas-Marin E."/>
            <person name="Kohn T."/>
            <person name="Peeters S.H."/>
            <person name="Heuer A."/>
            <person name="Rast P."/>
            <person name="Oberbeckmann S."/>
            <person name="Bunk B."/>
            <person name="Jeske O."/>
            <person name="Meyerdierks A."/>
            <person name="Storesund J.E."/>
            <person name="Kallscheuer N."/>
            <person name="Luecker S."/>
            <person name="Lage O.M."/>
            <person name="Pohl T."/>
            <person name="Merkel B.J."/>
            <person name="Hornburger P."/>
            <person name="Mueller R.-W."/>
            <person name="Bruemmer F."/>
            <person name="Labrenz M."/>
            <person name="Spormann A.M."/>
            <person name="Op Den Camp H."/>
            <person name="Overmann J."/>
            <person name="Amann R."/>
            <person name="Jetten M.S.M."/>
            <person name="Mascher T."/>
            <person name="Medema M.H."/>
            <person name="Devos D.P."/>
            <person name="Kaster A.-K."/>
            <person name="Ovreas L."/>
            <person name="Rohde M."/>
            <person name="Galperin M.Y."/>
            <person name="Jogler C."/>
        </authorList>
    </citation>
    <scope>NUCLEOTIDE SEQUENCE [LARGE SCALE GENOMIC DNA]</scope>
    <source>
        <strain evidence="2 3">KOR34</strain>
    </source>
</reference>
<protein>
    <submittedName>
        <fullName evidence="2">Uncharacterized protein</fullName>
    </submittedName>
</protein>
<feature type="transmembrane region" description="Helical" evidence="1">
    <location>
        <begin position="93"/>
        <end position="113"/>
    </location>
</feature>
<evidence type="ECO:0000313" key="3">
    <source>
        <dbReference type="Proteomes" id="UP000316714"/>
    </source>
</evidence>
<dbReference type="EMBL" id="SIHJ01000001">
    <property type="protein sequence ID" value="TWT38229.1"/>
    <property type="molecule type" value="Genomic_DNA"/>
</dbReference>
<evidence type="ECO:0000256" key="1">
    <source>
        <dbReference type="SAM" id="Phobius"/>
    </source>
</evidence>
<keyword evidence="1" id="KW-1133">Transmembrane helix</keyword>
<accession>A0A5C5VK29</accession>
<dbReference type="Proteomes" id="UP000316714">
    <property type="component" value="Unassembled WGS sequence"/>
</dbReference>
<comment type="caution">
    <text evidence="2">The sequence shown here is derived from an EMBL/GenBank/DDBJ whole genome shotgun (WGS) entry which is preliminary data.</text>
</comment>
<dbReference type="RefSeq" id="WP_146565605.1">
    <property type="nucleotide sequence ID" value="NZ_SIHJ01000001.1"/>
</dbReference>
<organism evidence="2 3">
    <name type="scientific">Posidoniimonas corsicana</name>
    <dbReference type="NCBI Taxonomy" id="1938618"/>
    <lineage>
        <taxon>Bacteria</taxon>
        <taxon>Pseudomonadati</taxon>
        <taxon>Planctomycetota</taxon>
        <taxon>Planctomycetia</taxon>
        <taxon>Pirellulales</taxon>
        <taxon>Lacipirellulaceae</taxon>
        <taxon>Posidoniimonas</taxon>
    </lineage>
</organism>
<feature type="transmembrane region" description="Helical" evidence="1">
    <location>
        <begin position="12"/>
        <end position="30"/>
    </location>
</feature>
<gene>
    <name evidence="2" type="ORF">KOR34_31980</name>
</gene>
<keyword evidence="1" id="KW-0472">Membrane</keyword>
<evidence type="ECO:0000313" key="2">
    <source>
        <dbReference type="EMBL" id="TWT38229.1"/>
    </source>
</evidence>
<proteinExistence type="predicted"/>
<keyword evidence="1" id="KW-0812">Transmembrane</keyword>